<gene>
    <name evidence="4" type="ORF">C4520_21205</name>
</gene>
<dbReference type="InterPro" id="IPR000253">
    <property type="entry name" value="FHA_dom"/>
</dbReference>
<dbReference type="Proteomes" id="UP000265882">
    <property type="component" value="Unassembled WGS sequence"/>
</dbReference>
<dbReference type="SUPFAM" id="SSF49879">
    <property type="entry name" value="SMAD/FHA domain"/>
    <property type="match status" value="1"/>
</dbReference>
<dbReference type="CDD" id="cd00060">
    <property type="entry name" value="FHA"/>
    <property type="match status" value="1"/>
</dbReference>
<dbReference type="InterPro" id="IPR008984">
    <property type="entry name" value="SMAD_FHA_dom_sf"/>
</dbReference>
<keyword evidence="1" id="KW-0472">Membrane</keyword>
<dbReference type="EMBL" id="QZKU01000143">
    <property type="protein sequence ID" value="RJP14525.1"/>
    <property type="molecule type" value="Genomic_DNA"/>
</dbReference>
<keyword evidence="1" id="KW-0812">Transmembrane</keyword>
<dbReference type="Pfam" id="PF00498">
    <property type="entry name" value="FHA"/>
    <property type="match status" value="1"/>
</dbReference>
<dbReference type="Gene3D" id="2.60.200.20">
    <property type="match status" value="1"/>
</dbReference>
<feature type="domain" description="VWFA" evidence="3">
    <location>
        <begin position="36"/>
        <end position="225"/>
    </location>
</feature>
<dbReference type="InterPro" id="IPR002035">
    <property type="entry name" value="VWF_A"/>
</dbReference>
<dbReference type="InterPro" id="IPR036465">
    <property type="entry name" value="vWFA_dom_sf"/>
</dbReference>
<keyword evidence="2" id="KW-0732">Signal</keyword>
<protein>
    <submittedName>
        <fullName evidence="4">FHA domain-containing protein</fullName>
    </submittedName>
</protein>
<dbReference type="Gene3D" id="3.40.50.410">
    <property type="entry name" value="von Willebrand factor, type A domain"/>
    <property type="match status" value="1"/>
</dbReference>
<dbReference type="PROSITE" id="PS50234">
    <property type="entry name" value="VWFA"/>
    <property type="match status" value="1"/>
</dbReference>
<dbReference type="SUPFAM" id="SSF53300">
    <property type="entry name" value="vWA-like"/>
    <property type="match status" value="1"/>
</dbReference>
<feature type="signal peptide" evidence="2">
    <location>
        <begin position="1"/>
        <end position="29"/>
    </location>
</feature>
<organism evidence="4 5">
    <name type="scientific">Abyssobacteria bacterium (strain SURF_5)</name>
    <dbReference type="NCBI Taxonomy" id="2093360"/>
    <lineage>
        <taxon>Bacteria</taxon>
        <taxon>Pseudomonadati</taxon>
        <taxon>Candidatus Hydrogenedentota</taxon>
        <taxon>Candidatus Abyssobacteria</taxon>
    </lineage>
</organism>
<proteinExistence type="predicted"/>
<sequence>MARKFNIRKYFRTAALGFFWLILCSVNEAGATANHSLIFVVDSSKNMAAHIGDVKDIILSYTDQSQHGDYLGVVSFSQTAKLLTMKKIAAPTDRKSLAVMLDVLAAEGDTADIDQGVVRALEEVAVLKRRGDKNIKGIFIVAASRLPDDRSTEHLDRIMQDVSKWVSQDEWYIQYCFLGGIKDETMAAFVANNNGISYDIDALKDANETETLAEIYKIAILPQEVCHSTATDVQGAVLKKPSSSDEWLNLKAGEAVGEDTQITVAEGSRLVLAIDKFGKVGFAPGSNVIISHSRRDPTSNRADVHIGIESGSMWMKTDANSFLHVHLKEKAAELSGGGGFSVSANDLGELEVVSFFDRLSMKADGASQEPVVLGRNQMAWVKAAHLATPAVAAEADLIEEWKNWSKVIVGGEGLASVAFTIPEVVFPAEEVTVGPLESGNIHTEKFLLRLVNIPDMSKLKLAIEVAVALPEGISITTALLDGEEPDSKELVLKLDGSEGFSSDRKEEHKGFLKIAPEVNSAVTFQKISVPITIITSGGDLIKNALLFGIVAVGIGLIGFTAMRMYRKKEIIHARPHRVIGRLIIIDDPTRGRTGSINLEEIGTKSSRLSLIIGRDRNSEIRLKHASVQPSHCLIEANLVEGHLVTLMEPIASAVVRVNNEQITSKIQLNDGDKISIGDFSFQFEDTQYYKKVEVVYSNGRRIAGILDVAGMDAEGFKISPTDAVSPSERARVKFSDIRTITFYRRTVDILAQKPRPQAKHGLKRVELMFKRGDTIGGYLQREYSEGRRRFIELLPLDHNSDIDYIVVDYSSVVEKKTL</sequence>
<name>A0A3A4N7H2_ABYX5</name>
<accession>A0A3A4N7H2</accession>
<keyword evidence="1" id="KW-1133">Transmembrane helix</keyword>
<reference evidence="4 5" key="1">
    <citation type="journal article" date="2017" name="ISME J.">
        <title>Energy and carbon metabolisms in a deep terrestrial subsurface fluid microbial community.</title>
        <authorList>
            <person name="Momper L."/>
            <person name="Jungbluth S.P."/>
            <person name="Lee M.D."/>
            <person name="Amend J.P."/>
        </authorList>
    </citation>
    <scope>NUCLEOTIDE SEQUENCE [LARGE SCALE GENOMIC DNA]</scope>
    <source>
        <strain evidence="4">SURF_5</strain>
    </source>
</reference>
<feature type="transmembrane region" description="Helical" evidence="1">
    <location>
        <begin position="544"/>
        <end position="565"/>
    </location>
</feature>
<dbReference type="AlphaFoldDB" id="A0A3A4N7H2"/>
<feature type="chain" id="PRO_5017354222" evidence="2">
    <location>
        <begin position="30"/>
        <end position="818"/>
    </location>
</feature>
<evidence type="ECO:0000259" key="3">
    <source>
        <dbReference type="PROSITE" id="PS50234"/>
    </source>
</evidence>
<comment type="caution">
    <text evidence="4">The sequence shown here is derived from an EMBL/GenBank/DDBJ whole genome shotgun (WGS) entry which is preliminary data.</text>
</comment>
<evidence type="ECO:0000313" key="5">
    <source>
        <dbReference type="Proteomes" id="UP000265882"/>
    </source>
</evidence>
<evidence type="ECO:0000256" key="2">
    <source>
        <dbReference type="SAM" id="SignalP"/>
    </source>
</evidence>
<evidence type="ECO:0000313" key="4">
    <source>
        <dbReference type="EMBL" id="RJP14525.1"/>
    </source>
</evidence>
<evidence type="ECO:0000256" key="1">
    <source>
        <dbReference type="SAM" id="Phobius"/>
    </source>
</evidence>